<feature type="non-terminal residue" evidence="2">
    <location>
        <position position="1"/>
    </location>
</feature>
<dbReference type="AlphaFoldDB" id="A0AA38GWE5"/>
<keyword evidence="3" id="KW-1185">Reference proteome</keyword>
<dbReference type="Proteomes" id="UP000824469">
    <property type="component" value="Unassembled WGS sequence"/>
</dbReference>
<organism evidence="2 3">
    <name type="scientific">Taxus chinensis</name>
    <name type="common">Chinese yew</name>
    <name type="synonym">Taxus wallichiana var. chinensis</name>
    <dbReference type="NCBI Taxonomy" id="29808"/>
    <lineage>
        <taxon>Eukaryota</taxon>
        <taxon>Viridiplantae</taxon>
        <taxon>Streptophyta</taxon>
        <taxon>Embryophyta</taxon>
        <taxon>Tracheophyta</taxon>
        <taxon>Spermatophyta</taxon>
        <taxon>Pinopsida</taxon>
        <taxon>Pinidae</taxon>
        <taxon>Conifers II</taxon>
        <taxon>Cupressales</taxon>
        <taxon>Taxaceae</taxon>
        <taxon>Taxus</taxon>
    </lineage>
</organism>
<comment type="caution">
    <text evidence="2">The sequence shown here is derived from an EMBL/GenBank/DDBJ whole genome shotgun (WGS) entry which is preliminary data.</text>
</comment>
<accession>A0AA38GWE5</accession>
<sequence length="54" mass="5737">GENVETLRREGRKRNKILDRQAATETLKKGMLGRAASSAGTPQTVQRCAAAAPA</sequence>
<protein>
    <submittedName>
        <fullName evidence="2">Uncharacterized protein</fullName>
    </submittedName>
</protein>
<evidence type="ECO:0000313" key="2">
    <source>
        <dbReference type="EMBL" id="KAH9330443.1"/>
    </source>
</evidence>
<evidence type="ECO:0000256" key="1">
    <source>
        <dbReference type="SAM" id="MobiDB-lite"/>
    </source>
</evidence>
<gene>
    <name evidence="2" type="ORF">KI387_002551</name>
</gene>
<dbReference type="EMBL" id="JAHRHJ020000001">
    <property type="protein sequence ID" value="KAH9330443.1"/>
    <property type="molecule type" value="Genomic_DNA"/>
</dbReference>
<proteinExistence type="predicted"/>
<evidence type="ECO:0000313" key="3">
    <source>
        <dbReference type="Proteomes" id="UP000824469"/>
    </source>
</evidence>
<name>A0AA38GWE5_TAXCH</name>
<reference evidence="2 3" key="1">
    <citation type="journal article" date="2021" name="Nat. Plants">
        <title>The Taxus genome provides insights into paclitaxel biosynthesis.</title>
        <authorList>
            <person name="Xiong X."/>
            <person name="Gou J."/>
            <person name="Liao Q."/>
            <person name="Li Y."/>
            <person name="Zhou Q."/>
            <person name="Bi G."/>
            <person name="Li C."/>
            <person name="Du R."/>
            <person name="Wang X."/>
            <person name="Sun T."/>
            <person name="Guo L."/>
            <person name="Liang H."/>
            <person name="Lu P."/>
            <person name="Wu Y."/>
            <person name="Zhang Z."/>
            <person name="Ro D.K."/>
            <person name="Shang Y."/>
            <person name="Huang S."/>
            <person name="Yan J."/>
        </authorList>
    </citation>
    <scope>NUCLEOTIDE SEQUENCE [LARGE SCALE GENOMIC DNA]</scope>
    <source>
        <strain evidence="2">Ta-2019</strain>
    </source>
</reference>
<feature type="region of interest" description="Disordered" evidence="1">
    <location>
        <begin position="31"/>
        <end position="54"/>
    </location>
</feature>